<dbReference type="PANTHER" id="PTHR42852">
    <property type="entry name" value="THIOL:DISULFIDE INTERCHANGE PROTEIN DSBE"/>
    <property type="match status" value="1"/>
</dbReference>
<organism evidence="3 4">
    <name type="scientific">Halovulum marinum</name>
    <dbReference type="NCBI Taxonomy" id="2662447"/>
    <lineage>
        <taxon>Bacteria</taxon>
        <taxon>Pseudomonadati</taxon>
        <taxon>Pseudomonadota</taxon>
        <taxon>Alphaproteobacteria</taxon>
        <taxon>Rhodobacterales</taxon>
        <taxon>Paracoccaceae</taxon>
        <taxon>Halovulum</taxon>
    </lineage>
</organism>
<accession>A0A6L5YV80</accession>
<dbReference type="CDD" id="cd02966">
    <property type="entry name" value="TlpA_like_family"/>
    <property type="match status" value="1"/>
</dbReference>
<gene>
    <name evidence="3" type="ORF">GE300_00935</name>
</gene>
<dbReference type="Pfam" id="PF00578">
    <property type="entry name" value="AhpC-TSA"/>
    <property type="match status" value="1"/>
</dbReference>
<dbReference type="PANTHER" id="PTHR42852:SF18">
    <property type="entry name" value="CHROMOSOME UNDETERMINED SCAFFOLD_47, WHOLE GENOME SHOTGUN SEQUENCE"/>
    <property type="match status" value="1"/>
</dbReference>
<dbReference type="GO" id="GO:0016209">
    <property type="term" value="F:antioxidant activity"/>
    <property type="evidence" value="ECO:0007669"/>
    <property type="project" value="InterPro"/>
</dbReference>
<dbReference type="PROSITE" id="PS51352">
    <property type="entry name" value="THIOREDOXIN_2"/>
    <property type="match status" value="1"/>
</dbReference>
<protein>
    <submittedName>
        <fullName evidence="3">Redoxin domain-containing protein</fullName>
    </submittedName>
</protein>
<evidence type="ECO:0000313" key="4">
    <source>
        <dbReference type="Proteomes" id="UP000474957"/>
    </source>
</evidence>
<dbReference type="InterPro" id="IPR000866">
    <property type="entry name" value="AhpC/TSA"/>
</dbReference>
<evidence type="ECO:0000259" key="2">
    <source>
        <dbReference type="PROSITE" id="PS51352"/>
    </source>
</evidence>
<dbReference type="GO" id="GO:0015036">
    <property type="term" value="F:disulfide oxidoreductase activity"/>
    <property type="evidence" value="ECO:0007669"/>
    <property type="project" value="UniProtKB-ARBA"/>
</dbReference>
<dbReference type="InterPro" id="IPR017937">
    <property type="entry name" value="Thioredoxin_CS"/>
</dbReference>
<name>A0A6L5YV80_9RHOB</name>
<dbReference type="EMBL" id="WIND01000001">
    <property type="protein sequence ID" value="MSU88178.1"/>
    <property type="molecule type" value="Genomic_DNA"/>
</dbReference>
<dbReference type="InterPro" id="IPR036249">
    <property type="entry name" value="Thioredoxin-like_sf"/>
</dbReference>
<reference evidence="3 4" key="1">
    <citation type="submission" date="2019-10" db="EMBL/GenBank/DDBJ databases">
        <title>Cognatihalovulum marinum gen. nov. sp. nov., a new member of the family Rhodobacteraceae isolated from deep seawater of the Northwest Indian Ocean.</title>
        <authorList>
            <person name="Ruan C."/>
            <person name="Wang J."/>
            <person name="Zheng X."/>
            <person name="Song L."/>
            <person name="Zhu Y."/>
            <person name="Huang Y."/>
            <person name="Lu Z."/>
            <person name="Du W."/>
            <person name="Huang L."/>
            <person name="Dai X."/>
        </authorList>
    </citation>
    <scope>NUCLEOTIDE SEQUENCE [LARGE SCALE GENOMIC DNA]</scope>
    <source>
        <strain evidence="3 4">2CG4</strain>
    </source>
</reference>
<dbReference type="InterPro" id="IPR050553">
    <property type="entry name" value="Thioredoxin_ResA/DsbE_sf"/>
</dbReference>
<dbReference type="AlphaFoldDB" id="A0A6L5YV80"/>
<dbReference type="Gene3D" id="3.40.30.10">
    <property type="entry name" value="Glutaredoxin"/>
    <property type="match status" value="1"/>
</dbReference>
<proteinExistence type="predicted"/>
<dbReference type="PROSITE" id="PS00194">
    <property type="entry name" value="THIOREDOXIN_1"/>
    <property type="match status" value="1"/>
</dbReference>
<dbReference type="Proteomes" id="UP000474957">
    <property type="component" value="Unassembled WGS sequence"/>
</dbReference>
<comment type="caution">
    <text evidence="3">The sequence shown here is derived from an EMBL/GenBank/DDBJ whole genome shotgun (WGS) entry which is preliminary data.</text>
</comment>
<keyword evidence="1" id="KW-0676">Redox-active center</keyword>
<evidence type="ECO:0000256" key="1">
    <source>
        <dbReference type="ARBA" id="ARBA00023284"/>
    </source>
</evidence>
<evidence type="ECO:0000313" key="3">
    <source>
        <dbReference type="EMBL" id="MSU88178.1"/>
    </source>
</evidence>
<keyword evidence="4" id="KW-1185">Reference proteome</keyword>
<feature type="domain" description="Thioredoxin" evidence="2">
    <location>
        <begin position="94"/>
        <end position="236"/>
    </location>
</feature>
<dbReference type="InterPro" id="IPR013766">
    <property type="entry name" value="Thioredoxin_domain"/>
</dbReference>
<dbReference type="SUPFAM" id="SSF52833">
    <property type="entry name" value="Thioredoxin-like"/>
    <property type="match status" value="1"/>
</dbReference>
<sequence length="239" mass="25610">MIASGPAAKRPPHIWLLAVSDMNDPGRELRQRQARMTRPRNTTPQRAARCVLAALLYAAAAVGANPALAAPLTAELRTELEALRSGAMKKLVIHDAPRAIPALSVETPDGGTVALADSNGKLRILNFWATWCAPCRMEKPSLDTLNAELAGPDFEIIAIATGRNSLEGIKKFNSDVGVTTLKTYLDPQQHVARQMGVLGLPITVVLDREGNEIARLQGGADWQSDSARAILARLLEAGV</sequence>